<proteinExistence type="predicted"/>
<dbReference type="AlphaFoldDB" id="A0A1W6ZYC2"/>
<sequence>MFGAARFCYQKPERNKRRQTSMMTTSPFAEERLVTNIEDCYFYHTMDIPGHGIVEGEWDLRANIGNYLGGYDFQGRRVLDVGAASGLLTFFAEKKGASVVSYDLSEHHSWDVVPYANADLTKIDTTRRGHMRRINNAYWLCHRLLGSHARASYGSVYDIPKTIGPVDVSIYGSILLHLRDPFLALSSAAGLTKSTMIVADVCPFGRLGQFLANPKFIPNPARCSPWDTWWNLPPRLIQKYLAILGFPHSEVTWHRQLYQHKPKTLYTVVGHRDKP</sequence>
<dbReference type="STRING" id="1235591.CAK95_26780"/>
<name>A0A1W6ZYC2_9HYPH</name>
<organism evidence="1 2">
    <name type="scientific">Pseudorhodoplanes sinuspersici</name>
    <dbReference type="NCBI Taxonomy" id="1235591"/>
    <lineage>
        <taxon>Bacteria</taxon>
        <taxon>Pseudomonadati</taxon>
        <taxon>Pseudomonadota</taxon>
        <taxon>Alphaproteobacteria</taxon>
        <taxon>Hyphomicrobiales</taxon>
        <taxon>Pseudorhodoplanes</taxon>
    </lineage>
</organism>
<dbReference type="Proteomes" id="UP000194137">
    <property type="component" value="Chromosome"/>
</dbReference>
<keyword evidence="2" id="KW-1185">Reference proteome</keyword>
<evidence type="ECO:0000313" key="1">
    <source>
        <dbReference type="EMBL" id="ARQ02303.1"/>
    </source>
</evidence>
<dbReference type="KEGG" id="psin:CAK95_26780"/>
<reference evidence="1 2" key="1">
    <citation type="submission" date="2017-05" db="EMBL/GenBank/DDBJ databases">
        <title>Full genome sequence of Pseudorhodoplanes sinuspersici.</title>
        <authorList>
            <person name="Dastgheib S.M.M."/>
            <person name="Shavandi M."/>
            <person name="Tirandaz H."/>
        </authorList>
    </citation>
    <scope>NUCLEOTIDE SEQUENCE [LARGE SCALE GENOMIC DNA]</scope>
    <source>
        <strain evidence="1 2">RIPI110</strain>
    </source>
</reference>
<dbReference type="Gene3D" id="3.40.50.150">
    <property type="entry name" value="Vaccinia Virus protein VP39"/>
    <property type="match status" value="1"/>
</dbReference>
<accession>A0A1W6ZYC2</accession>
<evidence type="ECO:0008006" key="3">
    <source>
        <dbReference type="Google" id="ProtNLM"/>
    </source>
</evidence>
<protein>
    <recommendedName>
        <fullName evidence="3">Methyltransferase type 11 domain-containing protein</fullName>
    </recommendedName>
</protein>
<dbReference type="InterPro" id="IPR029063">
    <property type="entry name" value="SAM-dependent_MTases_sf"/>
</dbReference>
<dbReference type="EMBL" id="CP021112">
    <property type="protein sequence ID" value="ARQ02303.1"/>
    <property type="molecule type" value="Genomic_DNA"/>
</dbReference>
<evidence type="ECO:0000313" key="2">
    <source>
        <dbReference type="Proteomes" id="UP000194137"/>
    </source>
</evidence>
<dbReference type="CDD" id="cd02440">
    <property type="entry name" value="AdoMet_MTases"/>
    <property type="match status" value="1"/>
</dbReference>
<gene>
    <name evidence="1" type="ORF">CAK95_26780</name>
</gene>
<dbReference type="SUPFAM" id="SSF53335">
    <property type="entry name" value="S-adenosyl-L-methionine-dependent methyltransferases"/>
    <property type="match status" value="1"/>
</dbReference>